<dbReference type="Proteomes" id="UP000518752">
    <property type="component" value="Unassembled WGS sequence"/>
</dbReference>
<proteinExistence type="predicted"/>
<dbReference type="AlphaFoldDB" id="A0A8H5HZ03"/>
<evidence type="ECO:0000259" key="2">
    <source>
        <dbReference type="Pfam" id="PF14226"/>
    </source>
</evidence>
<protein>
    <recommendedName>
        <fullName evidence="2">Non-haem dioxygenase N-terminal domain-containing protein</fullName>
    </recommendedName>
</protein>
<feature type="domain" description="Non-haem dioxygenase N-terminal" evidence="2">
    <location>
        <begin position="47"/>
        <end position="147"/>
    </location>
</feature>
<evidence type="ECO:0000256" key="1">
    <source>
        <dbReference type="SAM" id="MobiDB-lite"/>
    </source>
</evidence>
<keyword evidence="4" id="KW-1185">Reference proteome</keyword>
<organism evidence="3 4">
    <name type="scientific">Collybiopsis confluens</name>
    <dbReference type="NCBI Taxonomy" id="2823264"/>
    <lineage>
        <taxon>Eukaryota</taxon>
        <taxon>Fungi</taxon>
        <taxon>Dikarya</taxon>
        <taxon>Basidiomycota</taxon>
        <taxon>Agaricomycotina</taxon>
        <taxon>Agaricomycetes</taxon>
        <taxon>Agaricomycetidae</taxon>
        <taxon>Agaricales</taxon>
        <taxon>Marasmiineae</taxon>
        <taxon>Omphalotaceae</taxon>
        <taxon>Collybiopsis</taxon>
    </lineage>
</organism>
<sequence>MDPLPEYVPPPTTTEECEQSSSKYLSSLSPDLRISFNYSVDWAPLAIIDFAKADTLEGRRALAKEVVEAMNLESSFYIINHGMPVEENWRMFSLTNMTFDNVDSEEKKKYTQPTPETYQGYKPRSTWKIKDGVTDEIEQYNMNRHVKKYGHSWILARAKN</sequence>
<dbReference type="Pfam" id="PF14226">
    <property type="entry name" value="DIOX_N"/>
    <property type="match status" value="1"/>
</dbReference>
<dbReference type="InterPro" id="IPR027443">
    <property type="entry name" value="IPNS-like_sf"/>
</dbReference>
<comment type="caution">
    <text evidence="3">The sequence shown here is derived from an EMBL/GenBank/DDBJ whole genome shotgun (WGS) entry which is preliminary data.</text>
</comment>
<dbReference type="Gene3D" id="2.60.120.330">
    <property type="entry name" value="B-lactam Antibiotic, Isopenicillin N Synthase, Chain"/>
    <property type="match status" value="1"/>
</dbReference>
<evidence type="ECO:0000313" key="3">
    <source>
        <dbReference type="EMBL" id="KAF5391984.1"/>
    </source>
</evidence>
<evidence type="ECO:0000313" key="4">
    <source>
        <dbReference type="Proteomes" id="UP000518752"/>
    </source>
</evidence>
<dbReference type="InterPro" id="IPR026992">
    <property type="entry name" value="DIOX_N"/>
</dbReference>
<name>A0A8H5HZ03_9AGAR</name>
<feature type="region of interest" description="Disordered" evidence="1">
    <location>
        <begin position="1"/>
        <end position="20"/>
    </location>
</feature>
<dbReference type="OrthoDB" id="406156at2759"/>
<dbReference type="EMBL" id="JAACJN010000007">
    <property type="protein sequence ID" value="KAF5391984.1"/>
    <property type="molecule type" value="Genomic_DNA"/>
</dbReference>
<feature type="compositionally biased region" description="Pro residues" evidence="1">
    <location>
        <begin position="1"/>
        <end position="12"/>
    </location>
</feature>
<accession>A0A8H5HZ03</accession>
<reference evidence="3 4" key="1">
    <citation type="journal article" date="2020" name="ISME J.">
        <title>Uncovering the hidden diversity of litter-decomposition mechanisms in mushroom-forming fungi.</title>
        <authorList>
            <person name="Floudas D."/>
            <person name="Bentzer J."/>
            <person name="Ahren D."/>
            <person name="Johansson T."/>
            <person name="Persson P."/>
            <person name="Tunlid A."/>
        </authorList>
    </citation>
    <scope>NUCLEOTIDE SEQUENCE [LARGE SCALE GENOMIC DNA]</scope>
    <source>
        <strain evidence="3 4">CBS 406.79</strain>
    </source>
</reference>
<gene>
    <name evidence="3" type="ORF">D9757_003320</name>
</gene>
<dbReference type="SUPFAM" id="SSF51197">
    <property type="entry name" value="Clavaminate synthase-like"/>
    <property type="match status" value="1"/>
</dbReference>